<dbReference type="RefSeq" id="WP_191299388.1">
    <property type="nucleotide sequence ID" value="NZ_BNAR01000005.1"/>
</dbReference>
<dbReference type="PROSITE" id="PS51918">
    <property type="entry name" value="RADICAL_SAM"/>
    <property type="match status" value="1"/>
</dbReference>
<dbReference type="SUPFAM" id="SSF102114">
    <property type="entry name" value="Radical SAM enzymes"/>
    <property type="match status" value="1"/>
</dbReference>
<feature type="domain" description="B12-binding" evidence="6">
    <location>
        <begin position="71"/>
        <end position="210"/>
    </location>
</feature>
<comment type="cofactor">
    <cofactor evidence="1">
        <name>[4Fe-4S] cluster</name>
        <dbReference type="ChEBI" id="CHEBI:49883"/>
    </cofactor>
</comment>
<dbReference type="SFLD" id="SFLDG01082">
    <property type="entry name" value="B12-binding_domain_containing"/>
    <property type="match status" value="1"/>
</dbReference>
<sequence length="605" mass="66702">MSTRPATLVSMPFQQVDRPSIQLGLLKAIAGAHGFPVRTLHAGLDFAERIGLGYFSLLADHRGPQIGEWLFSAEAFGAAAPDPDGLLLDELADRLSYLDGPDVSARERLLATREQDVPAFLDALADELEGVQLVGFTSTFQQNTASFALARRLKERSPGVLTVFGGANFDGEMGLELVRSVDCVDFAVIGEADTAFPALLAAIEAGDDPSVIPGVARRDGNQVVATPPAAPRAQLDDLPAPDYDEYFERAARLNLPTDHVALPFESARGCWWGAKHHCTFCGLNGSTMRFRSKSPKHVLAELDEQSRRYRTFRFDAVDNILAPGYLKELLPALAERGRDYQIFYEVKANLTRPQVKALAAAGVTRLQPGLESLSSHVLSLMDKGVRASQNVNLLRWARYYGISVGWNVLWGFPGETGQDYADQAAAIPHLTHLQPPAGAARVWLERFSPLFTRFPLAWKRPEASYQHVYPSTVDIGKMAYFFDYELESALAPDAYSGVQDAVRRWEEAWNEQPPVLLYRSAPGFLQIYDGRPERQGTYTFHDVLADIYLACVDRPRTARAVHRDLGLDAPVSEVVDVFGEFARRGLMFLDDDLAIALALPATPGR</sequence>
<dbReference type="PROSITE" id="PS51332">
    <property type="entry name" value="B12_BINDING"/>
    <property type="match status" value="1"/>
</dbReference>
<evidence type="ECO:0000259" key="6">
    <source>
        <dbReference type="PROSITE" id="PS51332"/>
    </source>
</evidence>
<evidence type="ECO:0000256" key="3">
    <source>
        <dbReference type="ARBA" id="ARBA00022723"/>
    </source>
</evidence>
<name>A0ABQ3MHP9_9PSEU</name>
<dbReference type="InterPro" id="IPR023984">
    <property type="entry name" value="rSAM_ocin_1"/>
</dbReference>
<keyword evidence="9" id="KW-1185">Reference proteome</keyword>
<keyword evidence="5" id="KW-0411">Iron-sulfur</keyword>
<dbReference type="PANTHER" id="PTHR43409">
    <property type="entry name" value="ANAEROBIC MAGNESIUM-PROTOPORPHYRIN IX MONOMETHYL ESTER CYCLASE-RELATED"/>
    <property type="match status" value="1"/>
</dbReference>
<evidence type="ECO:0000256" key="2">
    <source>
        <dbReference type="ARBA" id="ARBA00022691"/>
    </source>
</evidence>
<reference evidence="9" key="1">
    <citation type="journal article" date="2019" name="Int. J. Syst. Evol. Microbiol.">
        <title>The Global Catalogue of Microorganisms (GCM) 10K type strain sequencing project: providing services to taxonomists for standard genome sequencing and annotation.</title>
        <authorList>
            <consortium name="The Broad Institute Genomics Platform"/>
            <consortium name="The Broad Institute Genome Sequencing Center for Infectious Disease"/>
            <person name="Wu L."/>
            <person name="Ma J."/>
        </authorList>
    </citation>
    <scope>NUCLEOTIDE SEQUENCE [LARGE SCALE GENOMIC DNA]</scope>
    <source>
        <strain evidence="9">CGMCC 4.7367</strain>
    </source>
</reference>
<dbReference type="CDD" id="cd02068">
    <property type="entry name" value="radical_SAM_B12_BD"/>
    <property type="match status" value="1"/>
</dbReference>
<accession>A0ABQ3MHP9</accession>
<dbReference type="Gene3D" id="3.80.30.20">
    <property type="entry name" value="tm_1862 like domain"/>
    <property type="match status" value="1"/>
</dbReference>
<evidence type="ECO:0000256" key="1">
    <source>
        <dbReference type="ARBA" id="ARBA00001966"/>
    </source>
</evidence>
<feature type="domain" description="Radical SAM core" evidence="7">
    <location>
        <begin position="256"/>
        <end position="471"/>
    </location>
</feature>
<dbReference type="SFLD" id="SFLDS00029">
    <property type="entry name" value="Radical_SAM"/>
    <property type="match status" value="1"/>
</dbReference>
<dbReference type="Gene3D" id="3.40.50.280">
    <property type="entry name" value="Cobalamin-binding domain"/>
    <property type="match status" value="1"/>
</dbReference>
<proteinExistence type="predicted"/>
<dbReference type="Proteomes" id="UP000605568">
    <property type="component" value="Unassembled WGS sequence"/>
</dbReference>
<gene>
    <name evidence="8" type="ORF">GCM10017774_39150</name>
</gene>
<dbReference type="EMBL" id="BNAR01000005">
    <property type="protein sequence ID" value="GHH42566.1"/>
    <property type="molecule type" value="Genomic_DNA"/>
</dbReference>
<keyword evidence="2" id="KW-0949">S-adenosyl-L-methionine</keyword>
<keyword evidence="3" id="KW-0479">Metal-binding</keyword>
<evidence type="ECO:0000313" key="8">
    <source>
        <dbReference type="EMBL" id="GHH42566.1"/>
    </source>
</evidence>
<dbReference type="InterPro" id="IPR006638">
    <property type="entry name" value="Elp3/MiaA/NifB-like_rSAM"/>
</dbReference>
<evidence type="ECO:0000256" key="4">
    <source>
        <dbReference type="ARBA" id="ARBA00023004"/>
    </source>
</evidence>
<dbReference type="Pfam" id="PF04055">
    <property type="entry name" value="Radical_SAM"/>
    <property type="match status" value="1"/>
</dbReference>
<dbReference type="SFLD" id="SFLDF00324">
    <property type="entry name" value="bacteriocin_maturation"/>
    <property type="match status" value="1"/>
</dbReference>
<protein>
    <submittedName>
        <fullName evidence="8">RiPP maturation radical SAM protein 1</fullName>
    </submittedName>
</protein>
<keyword evidence="4" id="KW-0408">Iron</keyword>
<dbReference type="InterPro" id="IPR058240">
    <property type="entry name" value="rSAM_sf"/>
</dbReference>
<evidence type="ECO:0000313" key="9">
    <source>
        <dbReference type="Proteomes" id="UP000605568"/>
    </source>
</evidence>
<dbReference type="NCBIfam" id="TIGR03975">
    <property type="entry name" value="rSAM_ocin_1"/>
    <property type="match status" value="1"/>
</dbReference>
<dbReference type="InterPro" id="IPR007197">
    <property type="entry name" value="rSAM"/>
</dbReference>
<comment type="caution">
    <text evidence="8">The sequence shown here is derived from an EMBL/GenBank/DDBJ whole genome shotgun (WGS) entry which is preliminary data.</text>
</comment>
<evidence type="ECO:0000256" key="5">
    <source>
        <dbReference type="ARBA" id="ARBA00023014"/>
    </source>
</evidence>
<dbReference type="InterPro" id="IPR051198">
    <property type="entry name" value="BchE-like"/>
</dbReference>
<dbReference type="PANTHER" id="PTHR43409:SF7">
    <property type="entry name" value="BLL1977 PROTEIN"/>
    <property type="match status" value="1"/>
</dbReference>
<dbReference type="SMART" id="SM00729">
    <property type="entry name" value="Elp3"/>
    <property type="match status" value="1"/>
</dbReference>
<dbReference type="InterPro" id="IPR006158">
    <property type="entry name" value="Cobalamin-bd"/>
</dbReference>
<organism evidence="8 9">
    <name type="scientific">Lentzea cavernae</name>
    <dbReference type="NCBI Taxonomy" id="2020703"/>
    <lineage>
        <taxon>Bacteria</taxon>
        <taxon>Bacillati</taxon>
        <taxon>Actinomycetota</taxon>
        <taxon>Actinomycetes</taxon>
        <taxon>Pseudonocardiales</taxon>
        <taxon>Pseudonocardiaceae</taxon>
        <taxon>Lentzea</taxon>
    </lineage>
</organism>
<dbReference type="CDD" id="cd01335">
    <property type="entry name" value="Radical_SAM"/>
    <property type="match status" value="1"/>
</dbReference>
<evidence type="ECO:0000259" key="7">
    <source>
        <dbReference type="PROSITE" id="PS51918"/>
    </source>
</evidence>
<dbReference type="InterPro" id="IPR023404">
    <property type="entry name" value="rSAM_horseshoe"/>
</dbReference>